<name>A0A8J3BV84_9ACTN</name>
<sequence length="383" mass="40210">MTEPAGPARATPLAARAPGPDLARGFMLLFIALANSHHFLRGATVRGGYPQDGSGLDSAVTWLLSTFVDGRAFPMFGLLFGYGVARIADRQRAAGPRRVRRLLWRRSLVLVAVGLLHAVLLFAGDILTAYGVLLLVGALLVRWRDRWLLVVAVLHLLLLALPGDSALHVAPPEPALLPPDPAAAVVLRAQLSLVVALAGPIGFLGPFVLGLWAGRRRVLEAPSRHRTLLRVTAAAGLGAAILGAQPVALVLAGATPVPGDGTAALYSSLHGVTGVLGGLGYAALFALLADWLPTRARRPVTDAVAATGQRSMTCYLAQSPVWALVFTPFLLDLSGTLTVAGTALLAAATWAATVLLAGWLRRTGRRGPFESLVRRVTYGAPPR</sequence>
<keyword evidence="4" id="KW-1185">Reference proteome</keyword>
<evidence type="ECO:0000313" key="4">
    <source>
        <dbReference type="Proteomes" id="UP000662200"/>
    </source>
</evidence>
<organism evidence="3 4">
    <name type="scientific">Pilimelia terevasa</name>
    <dbReference type="NCBI Taxonomy" id="53372"/>
    <lineage>
        <taxon>Bacteria</taxon>
        <taxon>Bacillati</taxon>
        <taxon>Actinomycetota</taxon>
        <taxon>Actinomycetes</taxon>
        <taxon>Micromonosporales</taxon>
        <taxon>Micromonosporaceae</taxon>
        <taxon>Pilimelia</taxon>
    </lineage>
</organism>
<keyword evidence="1" id="KW-0472">Membrane</keyword>
<evidence type="ECO:0000313" key="3">
    <source>
        <dbReference type="EMBL" id="GGK33647.1"/>
    </source>
</evidence>
<keyword evidence="1" id="KW-1133">Transmembrane helix</keyword>
<dbReference type="RefSeq" id="WP_229789676.1">
    <property type="nucleotide sequence ID" value="NZ_BMQC01000009.1"/>
</dbReference>
<comment type="caution">
    <text evidence="3">The sequence shown here is derived from an EMBL/GenBank/DDBJ whole genome shotgun (WGS) entry which is preliminary data.</text>
</comment>
<accession>A0A8J3BV84</accession>
<feature type="transmembrane region" description="Helical" evidence="1">
    <location>
        <begin position="274"/>
        <end position="292"/>
    </location>
</feature>
<proteinExistence type="predicted"/>
<reference evidence="3" key="2">
    <citation type="submission" date="2020-09" db="EMBL/GenBank/DDBJ databases">
        <authorList>
            <person name="Sun Q."/>
            <person name="Ohkuma M."/>
        </authorList>
    </citation>
    <scope>NUCLEOTIDE SEQUENCE</scope>
    <source>
        <strain evidence="3">JCM 3091</strain>
    </source>
</reference>
<feature type="transmembrane region" description="Helical" evidence="1">
    <location>
        <begin position="148"/>
        <end position="170"/>
    </location>
</feature>
<protein>
    <recommendedName>
        <fullName evidence="2">DUF418 domain-containing protein</fullName>
    </recommendedName>
</protein>
<dbReference type="InterPro" id="IPR007349">
    <property type="entry name" value="DUF418"/>
</dbReference>
<feature type="transmembrane region" description="Helical" evidence="1">
    <location>
        <begin position="233"/>
        <end position="254"/>
    </location>
</feature>
<feature type="transmembrane region" description="Helical" evidence="1">
    <location>
        <begin position="337"/>
        <end position="360"/>
    </location>
</feature>
<evidence type="ECO:0000259" key="2">
    <source>
        <dbReference type="Pfam" id="PF04235"/>
    </source>
</evidence>
<feature type="transmembrane region" description="Helical" evidence="1">
    <location>
        <begin position="190"/>
        <end position="212"/>
    </location>
</feature>
<evidence type="ECO:0000256" key="1">
    <source>
        <dbReference type="SAM" id="Phobius"/>
    </source>
</evidence>
<dbReference type="Proteomes" id="UP000662200">
    <property type="component" value="Unassembled WGS sequence"/>
</dbReference>
<feature type="transmembrane region" description="Helical" evidence="1">
    <location>
        <begin position="313"/>
        <end position="331"/>
    </location>
</feature>
<feature type="transmembrane region" description="Helical" evidence="1">
    <location>
        <begin position="103"/>
        <end position="120"/>
    </location>
</feature>
<feature type="transmembrane region" description="Helical" evidence="1">
    <location>
        <begin position="60"/>
        <end position="82"/>
    </location>
</feature>
<gene>
    <name evidence="3" type="ORF">GCM10010124_27820</name>
</gene>
<dbReference type="InterPro" id="IPR052529">
    <property type="entry name" value="Bact_Transport_Assoc"/>
</dbReference>
<dbReference type="AlphaFoldDB" id="A0A8J3BV84"/>
<dbReference type="EMBL" id="BMQC01000009">
    <property type="protein sequence ID" value="GGK33647.1"/>
    <property type="molecule type" value="Genomic_DNA"/>
</dbReference>
<keyword evidence="1" id="KW-0812">Transmembrane</keyword>
<dbReference type="Pfam" id="PF04235">
    <property type="entry name" value="DUF418"/>
    <property type="match status" value="1"/>
</dbReference>
<feature type="domain" description="DUF418" evidence="2">
    <location>
        <begin position="213"/>
        <end position="379"/>
    </location>
</feature>
<dbReference type="PANTHER" id="PTHR30590">
    <property type="entry name" value="INNER MEMBRANE PROTEIN"/>
    <property type="match status" value="1"/>
</dbReference>
<feature type="transmembrane region" description="Helical" evidence="1">
    <location>
        <begin position="126"/>
        <end position="141"/>
    </location>
</feature>
<dbReference type="PANTHER" id="PTHR30590:SF2">
    <property type="entry name" value="INNER MEMBRANE PROTEIN"/>
    <property type="match status" value="1"/>
</dbReference>
<reference evidence="3" key="1">
    <citation type="journal article" date="2014" name="Int. J. Syst. Evol. Microbiol.">
        <title>Complete genome sequence of Corynebacterium casei LMG S-19264T (=DSM 44701T), isolated from a smear-ripened cheese.</title>
        <authorList>
            <consortium name="US DOE Joint Genome Institute (JGI-PGF)"/>
            <person name="Walter F."/>
            <person name="Albersmeier A."/>
            <person name="Kalinowski J."/>
            <person name="Ruckert C."/>
        </authorList>
    </citation>
    <scope>NUCLEOTIDE SEQUENCE</scope>
    <source>
        <strain evidence="3">JCM 3091</strain>
    </source>
</reference>